<dbReference type="PANTHER" id="PTHR43531:SF14">
    <property type="entry name" value="METHYL-ACCEPTING CHEMOTAXIS PROTEIN I-RELATED"/>
    <property type="match status" value="1"/>
</dbReference>
<evidence type="ECO:0000256" key="9">
    <source>
        <dbReference type="SAM" id="Phobius"/>
    </source>
</evidence>
<sequence length="535" mass="57073">MNKLSFQQKLWVPLICSLLCITAIFVFETIQTRNVRLEERKNDLRDVDDLALNIVKQFGDKAAAGTLSKEDAQKQAMDAIRALRYAKDGYFTISSGTLSVMHPIKPENNGKDLVDLKDPKGTYVYRAIAATAALPEGGGFVSYYWSRPGSNEPVPKLSRVVRYEPWNWALTTGVYIDDIDDAFRAALLKSAGWLAAVCALLWVIVSYVNKSLRHTIGGDPEYVSEITRQIADGDLSVDIRTHASDTGSILRSVKTMQQRLAETIGEIRHSAETIATASTEIATGNLDLSARTESQASSLEETAASMEQLTSTVTQNADNAVQANQLVQSASEVAERGGKVVSQVVQTMETINASATRIVDIISVIDGIAFQTNILALNAAVEAARAGEQGRGFAVVASEVRNLAQRSAAAAKEIKELINASVDSIGAGSVLVAEAGTTMDQVVASVSRVTQIMLSITDASSEQSTGIGHVNMAITEMDSVTQQNAALVEQAAAAAGSMQEQAATLAALVARFKLGSEPPAAPRARASGRQVALAR</sequence>
<dbReference type="PANTHER" id="PTHR43531">
    <property type="entry name" value="PROTEIN ICFG"/>
    <property type="match status" value="1"/>
</dbReference>
<dbReference type="AlphaFoldDB" id="A0A6L6PLT4"/>
<dbReference type="Proteomes" id="UP000475582">
    <property type="component" value="Unassembled WGS sequence"/>
</dbReference>
<dbReference type="Gene3D" id="3.30.450.20">
    <property type="entry name" value="PAS domain"/>
    <property type="match status" value="1"/>
</dbReference>
<feature type="domain" description="HAMP" evidence="11">
    <location>
        <begin position="223"/>
        <end position="265"/>
    </location>
</feature>
<dbReference type="FunFam" id="1.10.287.950:FF:000001">
    <property type="entry name" value="Methyl-accepting chemotaxis sensory transducer"/>
    <property type="match status" value="1"/>
</dbReference>
<keyword evidence="6 9" id="KW-0472">Membrane</keyword>
<keyword evidence="5 9" id="KW-1133">Transmembrane helix</keyword>
<evidence type="ECO:0000259" key="11">
    <source>
        <dbReference type="PROSITE" id="PS50885"/>
    </source>
</evidence>
<dbReference type="RefSeq" id="WP_155465761.1">
    <property type="nucleotide sequence ID" value="NZ_WNKY01000026.1"/>
</dbReference>
<dbReference type="EMBL" id="WNKY01000026">
    <property type="protein sequence ID" value="MTV39964.1"/>
    <property type="molecule type" value="Genomic_DNA"/>
</dbReference>
<name>A0A6L6PLT4_9BURK</name>
<dbReference type="CDD" id="cd11386">
    <property type="entry name" value="MCP_signal"/>
    <property type="match status" value="1"/>
</dbReference>
<dbReference type="InterPro" id="IPR004090">
    <property type="entry name" value="Chemotax_Me-accpt_rcpt"/>
</dbReference>
<dbReference type="Pfam" id="PF00015">
    <property type="entry name" value="MCPsignal"/>
    <property type="match status" value="1"/>
</dbReference>
<keyword evidence="13" id="KW-1185">Reference proteome</keyword>
<evidence type="ECO:0000256" key="7">
    <source>
        <dbReference type="ARBA" id="ARBA00029447"/>
    </source>
</evidence>
<accession>A0A6L6PLT4</accession>
<dbReference type="PROSITE" id="PS50885">
    <property type="entry name" value="HAMP"/>
    <property type="match status" value="1"/>
</dbReference>
<gene>
    <name evidence="12" type="ORF">GM676_20575</name>
</gene>
<evidence type="ECO:0000313" key="13">
    <source>
        <dbReference type="Proteomes" id="UP000475582"/>
    </source>
</evidence>
<comment type="similarity">
    <text evidence="7">Belongs to the methyl-accepting chemotaxis (MCP) protein family.</text>
</comment>
<evidence type="ECO:0000313" key="12">
    <source>
        <dbReference type="EMBL" id="MTV39964.1"/>
    </source>
</evidence>
<proteinExistence type="inferred from homology"/>
<evidence type="ECO:0000256" key="1">
    <source>
        <dbReference type="ARBA" id="ARBA00004651"/>
    </source>
</evidence>
<dbReference type="InterPro" id="IPR051310">
    <property type="entry name" value="MCP_chemotaxis"/>
</dbReference>
<dbReference type="SUPFAM" id="SSF58104">
    <property type="entry name" value="Methyl-accepting chemotaxis protein (MCP) signaling domain"/>
    <property type="match status" value="1"/>
</dbReference>
<dbReference type="InterPro" id="IPR004089">
    <property type="entry name" value="MCPsignal_dom"/>
</dbReference>
<comment type="subcellular location">
    <subcellularLocation>
        <location evidence="1">Cell membrane</location>
        <topology evidence="1">Multi-pass membrane protein</topology>
    </subcellularLocation>
</comment>
<dbReference type="Pfam" id="PF17200">
    <property type="entry name" value="sCache_2"/>
    <property type="match status" value="1"/>
</dbReference>
<dbReference type="GO" id="GO:0007165">
    <property type="term" value="P:signal transduction"/>
    <property type="evidence" value="ECO:0007669"/>
    <property type="project" value="UniProtKB-KW"/>
</dbReference>
<dbReference type="PRINTS" id="PR00260">
    <property type="entry name" value="CHEMTRNSDUCR"/>
</dbReference>
<feature type="transmembrane region" description="Helical" evidence="9">
    <location>
        <begin position="12"/>
        <end position="30"/>
    </location>
</feature>
<keyword evidence="8" id="KW-0807">Transducer</keyword>
<keyword evidence="3" id="KW-0488">Methylation</keyword>
<evidence type="ECO:0000259" key="10">
    <source>
        <dbReference type="PROSITE" id="PS50111"/>
    </source>
</evidence>
<feature type="domain" description="Methyl-accepting transducer" evidence="10">
    <location>
        <begin position="270"/>
        <end position="499"/>
    </location>
</feature>
<protein>
    <submittedName>
        <fullName evidence="12">Methyl-accepting chemotaxis protein</fullName>
    </submittedName>
</protein>
<reference evidence="12 13" key="1">
    <citation type="submission" date="2019-11" db="EMBL/GenBank/DDBJ databases">
        <title>Type strains purchased from KCTC, JCM and DSMZ.</title>
        <authorList>
            <person name="Lu H."/>
        </authorList>
    </citation>
    <scope>NUCLEOTIDE SEQUENCE [LARGE SCALE GENOMIC DNA]</scope>
    <source>
        <strain evidence="12 13">KCTC 22382</strain>
    </source>
</reference>
<evidence type="ECO:0000256" key="3">
    <source>
        <dbReference type="ARBA" id="ARBA00022481"/>
    </source>
</evidence>
<evidence type="ECO:0000256" key="8">
    <source>
        <dbReference type="PROSITE-ProRule" id="PRU00284"/>
    </source>
</evidence>
<dbReference type="PROSITE" id="PS50111">
    <property type="entry name" value="CHEMOTAXIS_TRANSDUC_2"/>
    <property type="match status" value="1"/>
</dbReference>
<dbReference type="OrthoDB" id="8555762at2"/>
<dbReference type="SMART" id="SM00283">
    <property type="entry name" value="MA"/>
    <property type="match status" value="1"/>
</dbReference>
<evidence type="ECO:0000256" key="5">
    <source>
        <dbReference type="ARBA" id="ARBA00022989"/>
    </source>
</evidence>
<dbReference type="InterPro" id="IPR033480">
    <property type="entry name" value="sCache_2"/>
</dbReference>
<dbReference type="Gene3D" id="1.10.287.950">
    <property type="entry name" value="Methyl-accepting chemotaxis protein"/>
    <property type="match status" value="1"/>
</dbReference>
<dbReference type="GO" id="GO:0004888">
    <property type="term" value="F:transmembrane signaling receptor activity"/>
    <property type="evidence" value="ECO:0007669"/>
    <property type="project" value="InterPro"/>
</dbReference>
<dbReference type="GO" id="GO:0005886">
    <property type="term" value="C:plasma membrane"/>
    <property type="evidence" value="ECO:0007669"/>
    <property type="project" value="UniProtKB-SubCell"/>
</dbReference>
<evidence type="ECO:0000256" key="4">
    <source>
        <dbReference type="ARBA" id="ARBA00022692"/>
    </source>
</evidence>
<dbReference type="SMART" id="SM01049">
    <property type="entry name" value="Cache_2"/>
    <property type="match status" value="1"/>
</dbReference>
<organism evidence="12 13">
    <name type="scientific">Duganella radicis</name>
    <dbReference type="NCBI Taxonomy" id="551988"/>
    <lineage>
        <taxon>Bacteria</taxon>
        <taxon>Pseudomonadati</taxon>
        <taxon>Pseudomonadota</taxon>
        <taxon>Betaproteobacteria</taxon>
        <taxon>Burkholderiales</taxon>
        <taxon>Oxalobacteraceae</taxon>
        <taxon>Telluria group</taxon>
        <taxon>Duganella</taxon>
    </lineage>
</organism>
<dbReference type="GO" id="GO:0006935">
    <property type="term" value="P:chemotaxis"/>
    <property type="evidence" value="ECO:0007669"/>
    <property type="project" value="InterPro"/>
</dbReference>
<comment type="caution">
    <text evidence="12">The sequence shown here is derived from an EMBL/GenBank/DDBJ whole genome shotgun (WGS) entry which is preliminary data.</text>
</comment>
<evidence type="ECO:0000256" key="2">
    <source>
        <dbReference type="ARBA" id="ARBA00022475"/>
    </source>
</evidence>
<dbReference type="InterPro" id="IPR003660">
    <property type="entry name" value="HAMP_dom"/>
</dbReference>
<keyword evidence="4 9" id="KW-0812">Transmembrane</keyword>
<keyword evidence="2" id="KW-1003">Cell membrane</keyword>
<feature type="transmembrane region" description="Helical" evidence="9">
    <location>
        <begin position="191"/>
        <end position="208"/>
    </location>
</feature>
<evidence type="ECO:0000256" key="6">
    <source>
        <dbReference type="ARBA" id="ARBA00023136"/>
    </source>
</evidence>